<dbReference type="PROSITE" id="PS51721">
    <property type="entry name" value="G_CP"/>
    <property type="match status" value="1"/>
</dbReference>
<feature type="domain" description="EngC GTPase" evidence="4">
    <location>
        <begin position="126"/>
        <end position="286"/>
    </location>
</feature>
<dbReference type="SUPFAM" id="SSF52540">
    <property type="entry name" value="P-loop containing nucleoside triphosphate hydrolases"/>
    <property type="match status" value="1"/>
</dbReference>
<dbReference type="InterPro" id="IPR027417">
    <property type="entry name" value="P-loop_NTPase"/>
</dbReference>
<gene>
    <name evidence="6" type="ORF">HMPREF0291_10031</name>
</gene>
<evidence type="ECO:0000259" key="5">
    <source>
        <dbReference type="PROSITE" id="PS51721"/>
    </source>
</evidence>
<sequence length="382" mass="40787">MARRASRDFSSYDESDVRVRPGKGSRPRTKDRPKHEDAVVGLVVSKDRGRWGVVLEEGPEAGTRVVCMRARELGRTSIEVGDRVGVVGDTSGQKDTLARIVKRQERTSELRRTADDTDPYERIVVANAEILLIVCAVADPPPRTGFVERALIAAFVGGVTPVVCLTKSDLDDPGEFERELRDLNVDVLRTGIEDDLAHLRSLIDGRLSALIGHSGVGKSTLVNRLVPDANRETGEVSGVGKGRHTSTQSVALELPADGDTAQDGATEVESGGFESGGWIIDTPGIRSFGLAHVSPDDVIATFPDLAEATEACPRGCTHMGPPADPECAWDQLATETTDTADTAAPADTAATASGGEDSVIRRRVDAVRSLLAALRINETTYD</sequence>
<protein>
    <recommendedName>
        <fullName evidence="8">Ribosome small subunit-dependent GTPase A</fullName>
    </recommendedName>
</protein>
<dbReference type="Gene3D" id="3.40.50.300">
    <property type="entry name" value="P-loop containing nucleotide triphosphate hydrolases"/>
    <property type="match status" value="1"/>
</dbReference>
<evidence type="ECO:0000256" key="3">
    <source>
        <dbReference type="SAM" id="MobiDB-lite"/>
    </source>
</evidence>
<accession>D7WA49</accession>
<feature type="region of interest" description="Disordered" evidence="3">
    <location>
        <begin position="1"/>
        <end position="36"/>
    </location>
</feature>
<dbReference type="GO" id="GO:0005525">
    <property type="term" value="F:GTP binding"/>
    <property type="evidence" value="ECO:0007669"/>
    <property type="project" value="UniProtKB-KW"/>
</dbReference>
<dbReference type="GO" id="GO:0003924">
    <property type="term" value="F:GTPase activity"/>
    <property type="evidence" value="ECO:0007669"/>
    <property type="project" value="InterPro"/>
</dbReference>
<evidence type="ECO:0008006" key="8">
    <source>
        <dbReference type="Google" id="ProtNLM"/>
    </source>
</evidence>
<dbReference type="PANTHER" id="PTHR32120:SF11">
    <property type="entry name" value="SMALL RIBOSOMAL SUBUNIT BIOGENESIS GTPASE RSGA 1, MITOCHONDRIAL-RELATED"/>
    <property type="match status" value="1"/>
</dbReference>
<dbReference type="PROSITE" id="PS50936">
    <property type="entry name" value="ENGC_GTPASE"/>
    <property type="match status" value="1"/>
</dbReference>
<dbReference type="InterPro" id="IPR004881">
    <property type="entry name" value="Ribosome_biogen_GTPase_RsgA"/>
</dbReference>
<keyword evidence="7" id="KW-1185">Reference proteome</keyword>
<organism evidence="6 7">
    <name type="scientific">Corynebacterium genitalium ATCC 33030</name>
    <dbReference type="NCBI Taxonomy" id="585529"/>
    <lineage>
        <taxon>Bacteria</taxon>
        <taxon>Bacillati</taxon>
        <taxon>Actinomycetota</taxon>
        <taxon>Actinomycetes</taxon>
        <taxon>Mycobacteriales</taxon>
        <taxon>Corynebacteriaceae</taxon>
        <taxon>Corynebacterium</taxon>
    </lineage>
</organism>
<dbReference type="AlphaFoldDB" id="D7WA49"/>
<dbReference type="HOGENOM" id="CLU_033617_1_0_11"/>
<dbReference type="CDD" id="cd01854">
    <property type="entry name" value="YjeQ_EngC"/>
    <property type="match status" value="1"/>
</dbReference>
<dbReference type="PANTHER" id="PTHR32120">
    <property type="entry name" value="SMALL RIBOSOMAL SUBUNIT BIOGENESIS GTPASE RSGA"/>
    <property type="match status" value="1"/>
</dbReference>
<proteinExistence type="predicted"/>
<dbReference type="InterPro" id="IPR030378">
    <property type="entry name" value="G_CP_dom"/>
</dbReference>
<dbReference type="Proteomes" id="UP000004208">
    <property type="component" value="Unassembled WGS sequence"/>
</dbReference>
<name>D7WA49_9CORY</name>
<evidence type="ECO:0000259" key="4">
    <source>
        <dbReference type="PROSITE" id="PS50936"/>
    </source>
</evidence>
<evidence type="ECO:0000313" key="7">
    <source>
        <dbReference type="Proteomes" id="UP000004208"/>
    </source>
</evidence>
<feature type="domain" description="CP-type G" evidence="5">
    <location>
        <begin position="107"/>
        <end position="288"/>
    </location>
</feature>
<evidence type="ECO:0000313" key="6">
    <source>
        <dbReference type="EMBL" id="EFK54773.1"/>
    </source>
</evidence>
<dbReference type="STRING" id="585529.HMPREF0291_10031"/>
<dbReference type="OrthoDB" id="9809485at2"/>
<keyword evidence="2" id="KW-0342">GTP-binding</keyword>
<keyword evidence="1" id="KW-0547">Nucleotide-binding</keyword>
<evidence type="ECO:0000256" key="1">
    <source>
        <dbReference type="ARBA" id="ARBA00022741"/>
    </source>
</evidence>
<dbReference type="EMBL" id="ACLJ02000001">
    <property type="protein sequence ID" value="EFK54773.1"/>
    <property type="molecule type" value="Genomic_DNA"/>
</dbReference>
<dbReference type="eggNOG" id="COG1162">
    <property type="taxonomic scope" value="Bacteria"/>
</dbReference>
<dbReference type="RefSeq" id="WP_005286068.1">
    <property type="nucleotide sequence ID" value="NZ_CM000961.1"/>
</dbReference>
<evidence type="ECO:0000256" key="2">
    <source>
        <dbReference type="ARBA" id="ARBA00023134"/>
    </source>
</evidence>
<dbReference type="Pfam" id="PF03193">
    <property type="entry name" value="RsgA_GTPase"/>
    <property type="match status" value="1"/>
</dbReference>
<comment type="caution">
    <text evidence="6">The sequence shown here is derived from an EMBL/GenBank/DDBJ whole genome shotgun (WGS) entry which is preliminary data.</text>
</comment>
<dbReference type="InterPro" id="IPR010914">
    <property type="entry name" value="RsgA_GTPase_dom"/>
</dbReference>
<reference evidence="6" key="1">
    <citation type="submission" date="2010-06" db="EMBL/GenBank/DDBJ databases">
        <authorList>
            <person name="Muzny D."/>
            <person name="Qin X."/>
            <person name="Buhay C."/>
            <person name="Dugan-Rocha S."/>
            <person name="Ding Y."/>
            <person name="Chen G."/>
            <person name="Hawes A."/>
            <person name="Holder M."/>
            <person name="Jhangiani S."/>
            <person name="Johnson A."/>
            <person name="Khan Z."/>
            <person name="Li Z."/>
            <person name="Liu W."/>
            <person name="Liu X."/>
            <person name="Perez L."/>
            <person name="Shen H."/>
            <person name="Wang Q."/>
            <person name="Watt J."/>
            <person name="Xi L."/>
            <person name="Xin Y."/>
            <person name="Zhou J."/>
            <person name="Deng J."/>
            <person name="Jiang H."/>
            <person name="Liu Y."/>
            <person name="Qu J."/>
            <person name="Song X.-Z."/>
            <person name="Zhang L."/>
            <person name="Villasana D."/>
            <person name="Johnson A."/>
            <person name="Liu J."/>
            <person name="Liyanage D."/>
            <person name="Lorensuhewa L."/>
            <person name="Robinson T."/>
            <person name="Song A."/>
            <person name="Song B.-B."/>
            <person name="Dinh H."/>
            <person name="Thornton R."/>
            <person name="Coyle M."/>
            <person name="Francisco L."/>
            <person name="Jackson L."/>
            <person name="Javaid M."/>
            <person name="Korchina V."/>
            <person name="Kovar C."/>
            <person name="Mata R."/>
            <person name="Mathew T."/>
            <person name="Ngo R."/>
            <person name="Nguyen L."/>
            <person name="Nguyen N."/>
            <person name="Okwuonu G."/>
            <person name="Ongeri F."/>
            <person name="Pham C."/>
            <person name="Simmons D."/>
            <person name="Wilczek-Boney K."/>
            <person name="Hale W."/>
            <person name="Jakkamsetti A."/>
            <person name="Pham P."/>
            <person name="Ruth R."/>
            <person name="San Lucas F."/>
            <person name="Warren J."/>
            <person name="Zhang J."/>
            <person name="Zhao Z."/>
            <person name="Zhou C."/>
            <person name="Zhu D."/>
            <person name="Lee S."/>
            <person name="Bess C."/>
            <person name="Blankenburg K."/>
            <person name="Forbes L."/>
            <person name="Fu Q."/>
            <person name="Gubbala S."/>
            <person name="Hirani K."/>
            <person name="Jayaseelan J.C."/>
            <person name="Lara F."/>
            <person name="Munidasa M."/>
            <person name="Palculict T."/>
            <person name="Patil S."/>
            <person name="Pu L.-L."/>
            <person name="Saada N."/>
            <person name="Tang L."/>
            <person name="Weissenberger G."/>
            <person name="Zhu Y."/>
            <person name="Hemphill L."/>
            <person name="Shang Y."/>
            <person name="Youmans B."/>
            <person name="Ayvaz T."/>
            <person name="Ross M."/>
            <person name="Santibanez J."/>
            <person name="Aqrawi P."/>
            <person name="Gross S."/>
            <person name="Joshi V."/>
            <person name="Fowler G."/>
            <person name="Nazareth L."/>
            <person name="Reid J."/>
            <person name="Worley K."/>
            <person name="Petrosino J."/>
            <person name="Highlander S."/>
            <person name="Gibbs R."/>
        </authorList>
    </citation>
    <scope>NUCLEOTIDE SEQUENCE [LARGE SCALE GENOMIC DNA]</scope>
    <source>
        <strain evidence="6">ATCC 33030</strain>
    </source>
</reference>